<evidence type="ECO:0000313" key="1">
    <source>
        <dbReference type="EMBL" id="EDS32079.1"/>
    </source>
</evidence>
<keyword evidence="3" id="KW-1185">Reference proteome</keyword>
<dbReference type="EnsemblMetazoa" id="CPIJ008720-RA">
    <property type="protein sequence ID" value="CPIJ008720-PA"/>
    <property type="gene ID" value="CPIJ008720"/>
</dbReference>
<dbReference type="InParanoid" id="B0WP40"/>
<gene>
    <name evidence="2" type="primary">6041177</name>
    <name evidence="1" type="ORF">CpipJ_CPIJ008720</name>
</gene>
<accession>B0WP40</accession>
<reference evidence="2" key="2">
    <citation type="submission" date="2020-05" db="UniProtKB">
        <authorList>
            <consortium name="EnsemblMetazoa"/>
        </authorList>
    </citation>
    <scope>IDENTIFICATION</scope>
    <source>
        <strain evidence="2">JHB</strain>
    </source>
</reference>
<dbReference type="Proteomes" id="UP000002320">
    <property type="component" value="Unassembled WGS sequence"/>
</dbReference>
<dbReference type="VEuPathDB" id="VectorBase:CPIJ008720"/>
<reference evidence="1" key="1">
    <citation type="submission" date="2007-03" db="EMBL/GenBank/DDBJ databases">
        <title>Annotation of Culex pipiens quinquefasciatus.</title>
        <authorList>
            <consortium name="The Broad Institute Genome Sequencing Platform"/>
            <person name="Atkinson P.W."/>
            <person name="Hemingway J."/>
            <person name="Christensen B.M."/>
            <person name="Higgs S."/>
            <person name="Kodira C."/>
            <person name="Hannick L."/>
            <person name="Megy K."/>
            <person name="O'Leary S."/>
            <person name="Pearson M."/>
            <person name="Haas B.J."/>
            <person name="Mauceli E."/>
            <person name="Wortman J.R."/>
            <person name="Lee N.H."/>
            <person name="Guigo R."/>
            <person name="Stanke M."/>
            <person name="Alvarado L."/>
            <person name="Amedeo P."/>
            <person name="Antoine C.H."/>
            <person name="Arensburger P."/>
            <person name="Bidwell S.L."/>
            <person name="Crawford M."/>
            <person name="Camaro F."/>
            <person name="Devon K."/>
            <person name="Engels R."/>
            <person name="Hammond M."/>
            <person name="Howarth C."/>
            <person name="Koehrsen M."/>
            <person name="Lawson D."/>
            <person name="Montgomery P."/>
            <person name="Nene V."/>
            <person name="Nusbaum C."/>
            <person name="Puiu D."/>
            <person name="Romero-Severson J."/>
            <person name="Severson D.W."/>
            <person name="Shumway M."/>
            <person name="Sisk P."/>
            <person name="Stolte C."/>
            <person name="Zeng Q."/>
            <person name="Eisenstadt E."/>
            <person name="Fraser-Liggett C."/>
            <person name="Strausberg R."/>
            <person name="Galagan J."/>
            <person name="Birren B."/>
            <person name="Collins F.H."/>
        </authorList>
    </citation>
    <scope>NUCLEOTIDE SEQUENCE [LARGE SCALE GENOMIC DNA]</scope>
    <source>
        <strain evidence="1">JHB</strain>
    </source>
</reference>
<protein>
    <submittedName>
        <fullName evidence="1 2">Uncharacterized protein</fullName>
    </submittedName>
</protein>
<dbReference type="AlphaFoldDB" id="B0WP40"/>
<dbReference type="OrthoDB" id="7744623at2759"/>
<dbReference type="VEuPathDB" id="VectorBase:CQUJHB020263"/>
<evidence type="ECO:0000313" key="2">
    <source>
        <dbReference type="EnsemblMetazoa" id="CPIJ008720-PA"/>
    </source>
</evidence>
<dbReference type="HOGENOM" id="CLU_018838_1_0_1"/>
<dbReference type="KEGG" id="cqu:CpipJ_CPIJ008720"/>
<dbReference type="OMA" id="RMICLES"/>
<organism>
    <name type="scientific">Culex quinquefasciatus</name>
    <name type="common">Southern house mosquito</name>
    <name type="synonym">Culex pungens</name>
    <dbReference type="NCBI Taxonomy" id="7176"/>
    <lineage>
        <taxon>Eukaryota</taxon>
        <taxon>Metazoa</taxon>
        <taxon>Ecdysozoa</taxon>
        <taxon>Arthropoda</taxon>
        <taxon>Hexapoda</taxon>
        <taxon>Insecta</taxon>
        <taxon>Pterygota</taxon>
        <taxon>Neoptera</taxon>
        <taxon>Endopterygota</taxon>
        <taxon>Diptera</taxon>
        <taxon>Nematocera</taxon>
        <taxon>Culicoidea</taxon>
        <taxon>Culicidae</taxon>
        <taxon>Culicinae</taxon>
        <taxon>Culicini</taxon>
        <taxon>Culex</taxon>
        <taxon>Culex</taxon>
    </lineage>
</organism>
<dbReference type="EMBL" id="DS232019">
    <property type="protein sequence ID" value="EDS32079.1"/>
    <property type="molecule type" value="Genomic_DNA"/>
</dbReference>
<name>B0WP40_CULQU</name>
<evidence type="ECO:0000313" key="3">
    <source>
        <dbReference type="Proteomes" id="UP000002320"/>
    </source>
</evidence>
<sequence length="455" mass="53308">MNAVLQSDRLTGVTKYLVKGSYFEEMESLACNPSLLVIFPGEDVIYFDNEETKKNLSRTMRLFHPATKVLVLTDLENPQVAEIVGVQIYTVKFMYFVIMDSRTMRIVQCNGVWDWSWPRALQPMNLFTWDSHNMMGRRISYVQNEQMQAFYYNYHWLNETAKYLHTEAEEFPNDCHKLEGNSFTKHLINNPTLLVVCGFERHNLHRSGRTEKFIFLSLIVLMFFMSNAFETKFVSLMISKPSIQRVKSIEDLAKSGLKFQVDLNNSPQLVSHPIIGKMVVHKSSEVQDEDPTIAQTMMSDVVRMRMDLTFNYNRLQSFYVKLNYRYFHGYEIYWTKDRFLFQDAFKYTHITLVEAGLMGLWKKQWRAQMRSKYVGRRPRKSISNKKNIEFEDMQPAWMALAKFMCPGMVALPCPENPKRGTMVATHNHDLFLEFCTALAVDLFCPVPKIDWNCLG</sequence>
<proteinExistence type="predicted"/>